<protein>
    <submittedName>
        <fullName evidence="2">Uncharacterized protein</fullName>
    </submittedName>
</protein>
<evidence type="ECO:0000313" key="3">
    <source>
        <dbReference type="Proteomes" id="UP001149140"/>
    </source>
</evidence>
<accession>A0A9X3N1X6</accession>
<evidence type="ECO:0000313" key="2">
    <source>
        <dbReference type="EMBL" id="MDA0166752.1"/>
    </source>
</evidence>
<proteinExistence type="predicted"/>
<gene>
    <name evidence="2" type="ORF">OM076_41205</name>
</gene>
<feature type="compositionally biased region" description="Low complexity" evidence="1">
    <location>
        <begin position="181"/>
        <end position="209"/>
    </location>
</feature>
<feature type="compositionally biased region" description="Basic and acidic residues" evidence="1">
    <location>
        <begin position="210"/>
        <end position="221"/>
    </location>
</feature>
<feature type="compositionally biased region" description="Low complexity" evidence="1">
    <location>
        <begin position="293"/>
        <end position="303"/>
    </location>
</feature>
<evidence type="ECO:0000256" key="1">
    <source>
        <dbReference type="SAM" id="MobiDB-lite"/>
    </source>
</evidence>
<dbReference type="AlphaFoldDB" id="A0A9X3N1X6"/>
<name>A0A9X3N1X6_9ACTN</name>
<organism evidence="2 3">
    <name type="scientific">Solirubrobacter ginsenosidimutans</name>
    <dbReference type="NCBI Taxonomy" id="490573"/>
    <lineage>
        <taxon>Bacteria</taxon>
        <taxon>Bacillati</taxon>
        <taxon>Actinomycetota</taxon>
        <taxon>Thermoleophilia</taxon>
        <taxon>Solirubrobacterales</taxon>
        <taxon>Solirubrobacteraceae</taxon>
        <taxon>Solirubrobacter</taxon>
    </lineage>
</organism>
<dbReference type="EMBL" id="JAPDOD010000075">
    <property type="protein sequence ID" value="MDA0166752.1"/>
    <property type="molecule type" value="Genomic_DNA"/>
</dbReference>
<dbReference type="RefSeq" id="WP_270046005.1">
    <property type="nucleotide sequence ID" value="NZ_JAPDOD010000075.1"/>
</dbReference>
<reference evidence="2" key="1">
    <citation type="submission" date="2022-10" db="EMBL/GenBank/DDBJ databases">
        <title>The WGS of Solirubrobacter ginsenosidimutans DSM 21036.</title>
        <authorList>
            <person name="Jiang Z."/>
        </authorList>
    </citation>
    <scope>NUCLEOTIDE SEQUENCE</scope>
    <source>
        <strain evidence="2">DSM 21036</strain>
    </source>
</reference>
<comment type="caution">
    <text evidence="2">The sequence shown here is derived from an EMBL/GenBank/DDBJ whole genome shotgun (WGS) entry which is preliminary data.</text>
</comment>
<sequence>MADVDHLYSLPLEDFIGGRAAAAKEIRKAGDRDTAAVVAKLPKPTPAAWTANQVAREQPELIEAMLEAGAELRAAQEAAVSGGGGQGLRDATLAERRAVDAVMTAAMAYRPAGRTLSRAMADRLRTTLHAAATDEALRDALAAGRLVDEAQAGGAWPFALEPAPREEKQRAAKGRAKRAGDGTTPSADTASTGGATAKRGAAKGAGEAAGAEKRGAAKTADDGGDAATKRAAAQARADEAAAAKAAEAERAAAAAREALEDELREARMSLRVRERVFAGAQEDAGGAKDAVNQARAALEQAQKAAEDAVAEAEAAERVLDQARTALDEARDAVARLEEKLD</sequence>
<feature type="region of interest" description="Disordered" evidence="1">
    <location>
        <begin position="279"/>
        <end position="307"/>
    </location>
</feature>
<feature type="region of interest" description="Disordered" evidence="1">
    <location>
        <begin position="159"/>
        <end position="233"/>
    </location>
</feature>
<keyword evidence="3" id="KW-1185">Reference proteome</keyword>
<dbReference type="Proteomes" id="UP001149140">
    <property type="component" value="Unassembled WGS sequence"/>
</dbReference>